<dbReference type="GO" id="GO:0004567">
    <property type="term" value="F:beta-mannosidase activity"/>
    <property type="evidence" value="ECO:0007669"/>
    <property type="project" value="UniProtKB-EC"/>
</dbReference>
<accession>A0A9W9G002</accession>
<evidence type="ECO:0000256" key="4">
    <source>
        <dbReference type="ARBA" id="ARBA00022801"/>
    </source>
</evidence>
<keyword evidence="6" id="KW-0326">Glycosidase</keyword>
<keyword evidence="4" id="KW-0378">Hydrolase</keyword>
<dbReference type="SUPFAM" id="SSF49785">
    <property type="entry name" value="Galactose-binding domain-like"/>
    <property type="match status" value="1"/>
</dbReference>
<dbReference type="FunFam" id="3.20.20.80:FF:000050">
    <property type="entry name" value="Beta-mannosidase B"/>
    <property type="match status" value="1"/>
</dbReference>
<comment type="similarity">
    <text evidence="8">Belongs to the glycosyl hydrolase 2 family. Beta-mannosidase B subfamily.</text>
</comment>
<keyword evidence="7" id="KW-0624">Polysaccharide degradation</keyword>
<dbReference type="RefSeq" id="XP_056477712.1">
    <property type="nucleotide sequence ID" value="XM_056614740.1"/>
</dbReference>
<organism evidence="14 15">
    <name type="scientific">Penicillium argentinense</name>
    <dbReference type="NCBI Taxonomy" id="1131581"/>
    <lineage>
        <taxon>Eukaryota</taxon>
        <taxon>Fungi</taxon>
        <taxon>Dikarya</taxon>
        <taxon>Ascomycota</taxon>
        <taxon>Pezizomycotina</taxon>
        <taxon>Eurotiomycetes</taxon>
        <taxon>Eurotiomycetidae</taxon>
        <taxon>Eurotiales</taxon>
        <taxon>Aspergillaceae</taxon>
        <taxon>Penicillium</taxon>
    </lineage>
</organism>
<evidence type="ECO:0000256" key="6">
    <source>
        <dbReference type="ARBA" id="ARBA00023295"/>
    </source>
</evidence>
<dbReference type="AlphaFoldDB" id="A0A9W9G002"/>
<dbReference type="GO" id="GO:0000272">
    <property type="term" value="P:polysaccharide catabolic process"/>
    <property type="evidence" value="ECO:0007669"/>
    <property type="project" value="UniProtKB-KW"/>
</dbReference>
<dbReference type="Gene3D" id="2.60.40.10">
    <property type="entry name" value="Immunoglobulins"/>
    <property type="match status" value="2"/>
</dbReference>
<dbReference type="EMBL" id="JAPQKI010000003">
    <property type="protein sequence ID" value="KAJ5109601.1"/>
    <property type="molecule type" value="Genomic_DNA"/>
</dbReference>
<evidence type="ECO:0000256" key="1">
    <source>
        <dbReference type="ARBA" id="ARBA00000829"/>
    </source>
</evidence>
<dbReference type="InterPro" id="IPR036156">
    <property type="entry name" value="Beta-gal/glucu_dom_sf"/>
</dbReference>
<feature type="domain" description="Mannosidase Ig/CBM-like" evidence="12">
    <location>
        <begin position="676"/>
        <end position="765"/>
    </location>
</feature>
<keyword evidence="5" id="KW-0119">Carbohydrate metabolism</keyword>
<feature type="domain" description="Glycoside hydrolase family 2 immunoglobulin-like beta-sandwich" evidence="11">
    <location>
        <begin position="191"/>
        <end position="297"/>
    </location>
</feature>
<dbReference type="PANTHER" id="PTHR43730:SF1">
    <property type="entry name" value="BETA-MANNOSIDASE"/>
    <property type="match status" value="1"/>
</dbReference>
<comment type="pathway">
    <text evidence="2">Glycan metabolism; N-glycan degradation.</text>
</comment>
<name>A0A9W9G002_9EURO</name>
<proteinExistence type="inferred from homology"/>
<dbReference type="Gene3D" id="3.20.20.80">
    <property type="entry name" value="Glycosidases"/>
    <property type="match status" value="1"/>
</dbReference>
<evidence type="ECO:0000259" key="12">
    <source>
        <dbReference type="Pfam" id="PF17786"/>
    </source>
</evidence>
<dbReference type="GO" id="GO:0006516">
    <property type="term" value="P:glycoprotein catabolic process"/>
    <property type="evidence" value="ECO:0007669"/>
    <property type="project" value="TreeGrafter"/>
</dbReference>
<dbReference type="Pfam" id="PF22666">
    <property type="entry name" value="Glyco_hydro_2_N2"/>
    <property type="match status" value="1"/>
</dbReference>
<dbReference type="InterPro" id="IPR017853">
    <property type="entry name" value="GH"/>
</dbReference>
<dbReference type="OrthoDB" id="2866996at2759"/>
<dbReference type="Gene3D" id="2.60.120.260">
    <property type="entry name" value="Galactose-binding domain-like"/>
    <property type="match status" value="1"/>
</dbReference>
<dbReference type="InterPro" id="IPR054593">
    <property type="entry name" value="Beta-mannosidase-like_N2"/>
</dbReference>
<evidence type="ECO:0000256" key="5">
    <source>
        <dbReference type="ARBA" id="ARBA00023277"/>
    </source>
</evidence>
<gene>
    <name evidence="14" type="ORF">N7532_002246</name>
</gene>
<evidence type="ECO:0000256" key="9">
    <source>
        <dbReference type="ARBA" id="ARBA00041069"/>
    </source>
</evidence>
<evidence type="ECO:0000256" key="3">
    <source>
        <dbReference type="ARBA" id="ARBA00012754"/>
    </source>
</evidence>
<dbReference type="InterPro" id="IPR013783">
    <property type="entry name" value="Ig-like_fold"/>
</dbReference>
<dbReference type="InterPro" id="IPR050887">
    <property type="entry name" value="Beta-mannosidase_GH2"/>
</dbReference>
<comment type="caution">
    <text evidence="14">The sequence shown here is derived from an EMBL/GenBank/DDBJ whole genome shotgun (WGS) entry which is preliminary data.</text>
</comment>
<evidence type="ECO:0000256" key="7">
    <source>
        <dbReference type="ARBA" id="ARBA00023326"/>
    </source>
</evidence>
<dbReference type="Proteomes" id="UP001149074">
    <property type="component" value="Unassembled WGS sequence"/>
</dbReference>
<comment type="catalytic activity">
    <reaction evidence="1">
        <text>Hydrolysis of terminal, non-reducing beta-D-mannose residues in beta-D-mannosides.</text>
        <dbReference type="EC" id="3.2.1.25"/>
    </reaction>
</comment>
<evidence type="ECO:0000313" key="14">
    <source>
        <dbReference type="EMBL" id="KAJ5109601.1"/>
    </source>
</evidence>
<feature type="domain" description="Beta-mannosidase-like galactose-binding" evidence="13">
    <location>
        <begin position="12"/>
        <end position="182"/>
    </location>
</feature>
<dbReference type="GeneID" id="81353719"/>
<protein>
    <recommendedName>
        <fullName evidence="9">Beta-mannosidase B</fullName>
        <ecNumber evidence="3">3.2.1.25</ecNumber>
    </recommendedName>
    <alternativeName>
        <fullName evidence="10">Mannanase B</fullName>
    </alternativeName>
</protein>
<evidence type="ECO:0000259" key="11">
    <source>
        <dbReference type="Pfam" id="PF00703"/>
    </source>
</evidence>
<dbReference type="InterPro" id="IPR006102">
    <property type="entry name" value="Ig-like_GH2"/>
</dbReference>
<dbReference type="InterPro" id="IPR008979">
    <property type="entry name" value="Galactose-bd-like_sf"/>
</dbReference>
<evidence type="ECO:0000256" key="10">
    <source>
        <dbReference type="ARBA" id="ARBA00041614"/>
    </source>
</evidence>
<reference evidence="14" key="2">
    <citation type="journal article" date="2023" name="IMA Fungus">
        <title>Comparative genomic study of the Penicillium genus elucidates a diverse pangenome and 15 lateral gene transfer events.</title>
        <authorList>
            <person name="Petersen C."/>
            <person name="Sorensen T."/>
            <person name="Nielsen M.R."/>
            <person name="Sondergaard T.E."/>
            <person name="Sorensen J.L."/>
            <person name="Fitzpatrick D.A."/>
            <person name="Frisvad J.C."/>
            <person name="Nielsen K.L."/>
        </authorList>
    </citation>
    <scope>NUCLEOTIDE SEQUENCE</scope>
    <source>
        <strain evidence="14">IBT 30761</strain>
    </source>
</reference>
<evidence type="ECO:0000259" key="13">
    <source>
        <dbReference type="Pfam" id="PF22666"/>
    </source>
</evidence>
<dbReference type="FunFam" id="2.60.120.260:FF:000118">
    <property type="entry name" value="Beta-mannosidase B"/>
    <property type="match status" value="1"/>
</dbReference>
<dbReference type="Pfam" id="PF17786">
    <property type="entry name" value="Mannosidase_ig"/>
    <property type="match status" value="1"/>
</dbReference>
<keyword evidence="15" id="KW-1185">Reference proteome</keyword>
<reference evidence="14" key="1">
    <citation type="submission" date="2022-11" db="EMBL/GenBank/DDBJ databases">
        <authorList>
            <person name="Petersen C."/>
        </authorList>
    </citation>
    <scope>NUCLEOTIDE SEQUENCE</scope>
    <source>
        <strain evidence="14">IBT 30761</strain>
    </source>
</reference>
<dbReference type="SUPFAM" id="SSF51445">
    <property type="entry name" value="(Trans)glycosidases"/>
    <property type="match status" value="1"/>
</dbReference>
<dbReference type="EC" id="3.2.1.25" evidence="3"/>
<evidence type="ECO:0000313" key="15">
    <source>
        <dbReference type="Proteomes" id="UP001149074"/>
    </source>
</evidence>
<dbReference type="InterPro" id="IPR041447">
    <property type="entry name" value="Mannosidase_ig"/>
</dbReference>
<evidence type="ECO:0000256" key="8">
    <source>
        <dbReference type="ARBA" id="ARBA00038429"/>
    </source>
</evidence>
<dbReference type="PANTHER" id="PTHR43730">
    <property type="entry name" value="BETA-MANNOSIDASE"/>
    <property type="match status" value="1"/>
</dbReference>
<dbReference type="SUPFAM" id="SSF49303">
    <property type="entry name" value="beta-Galactosidase/glucuronidase domain"/>
    <property type="match status" value="2"/>
</dbReference>
<dbReference type="Pfam" id="PF00703">
    <property type="entry name" value="Glyco_hydro_2"/>
    <property type="match status" value="1"/>
</dbReference>
<sequence>MVLSRHSLSAGWSFRDRDSEEWLPVQAVPSVVQQDLIDNKKLKDPFIGLNEIDANWANEKSWVYRNTFQRPSVPAGSTIDLVFDGLDTYATVKLDGTTILLSDNMFLAHRVNVTEALAAEGEHTLEIEFDCALMKAREIRNQHPNHKWVGFNGDTSRLASRKAQYHWGWDWGPVLMTAGIWRPVQLEVYTARIADLWPQIQLEADHQTAEVSVSVTIEAPADVDYTARFNLSVSGTEIASQDIPVSHDHKANGTFCVNRPELWWPHGYGKQSLYQVSVSLLRDADSLDQKSKKFGVRTAEVIQQPDKHGKSFFFRVNGMDIFCGGSCWIPADSLLTNITPSRYREWIELMVAGRQNMIRVWGGGIYEDDVFYESCDELGVMVWQDFMFGCGNYPTWPEILESIRKETVYNVQRLRHHPSIVVWVGNNEDYQVQESEGLTYNYEDKDPESWLRTDFPARFIYEKLLPEVVKEHCPGTFYHPGSPWGDGKLSFDPTVGDMHQWNVWHGTQEKYQIFDTLGGRFNSEFGMEAFPHKSTIEYFVQDKKDLFPQSHVIDFHNKADGHERRLATYLVENIRTQTDDLDTYIYHTQVVQAETMMFGYRGWRRQWGDERHCGGALLWQLNDCWPGISWAIADYFLKPKPAYYAVKRILNPIAVGVRREHHDWSIAHAQPPKASKYELWVVSNKPHVVRGCVELRFVSVDTGRDIRPPIVHNDISINANGTTNVITDGVLDHIAEPQQHVLAARLWVDSKIVARDVDWPQPFKYLDLSNRGLQVEQERTETGPSRIVIRAHKPIKCLVFEELAGVRLSDNAIDIVPGDEQVVTLEGSWSKMSYRCLGQTSSESIQSSL</sequence>
<evidence type="ECO:0000256" key="2">
    <source>
        <dbReference type="ARBA" id="ARBA00004740"/>
    </source>
</evidence>